<organism evidence="1 2">
    <name type="scientific">Trichinella zimbabwensis</name>
    <dbReference type="NCBI Taxonomy" id="268475"/>
    <lineage>
        <taxon>Eukaryota</taxon>
        <taxon>Metazoa</taxon>
        <taxon>Ecdysozoa</taxon>
        <taxon>Nematoda</taxon>
        <taxon>Enoplea</taxon>
        <taxon>Dorylaimia</taxon>
        <taxon>Trichinellida</taxon>
        <taxon>Trichinellidae</taxon>
        <taxon>Trichinella</taxon>
    </lineage>
</organism>
<reference evidence="1 2" key="1">
    <citation type="submission" date="2015-01" db="EMBL/GenBank/DDBJ databases">
        <title>Evolution of Trichinella species and genotypes.</title>
        <authorList>
            <person name="Korhonen P.K."/>
            <person name="Edoardo P."/>
            <person name="Giuseppe L.R."/>
            <person name="Gasser R.B."/>
        </authorList>
    </citation>
    <scope>NUCLEOTIDE SEQUENCE [LARGE SCALE GENOMIC DNA]</scope>
    <source>
        <strain evidence="1">ISS1029</strain>
    </source>
</reference>
<feature type="non-terminal residue" evidence="1">
    <location>
        <position position="38"/>
    </location>
</feature>
<proteinExistence type="predicted"/>
<name>A0A0V1F9H1_9BILA</name>
<sequence>LYLANCFRSIDTHFRVHKVFLEIFEILLITDSGLQSFV</sequence>
<accession>A0A0V1F9H1</accession>
<keyword evidence="2" id="KW-1185">Reference proteome</keyword>
<dbReference type="AlphaFoldDB" id="A0A0V1F9H1"/>
<evidence type="ECO:0000313" key="1">
    <source>
        <dbReference type="EMBL" id="KRY82667.1"/>
    </source>
</evidence>
<comment type="caution">
    <text evidence="1">The sequence shown here is derived from an EMBL/GenBank/DDBJ whole genome shotgun (WGS) entry which is preliminary data.</text>
</comment>
<gene>
    <name evidence="1" type="ORF">T11_4019</name>
</gene>
<feature type="non-terminal residue" evidence="1">
    <location>
        <position position="1"/>
    </location>
</feature>
<dbReference type="EMBL" id="JYDP01006393">
    <property type="protein sequence ID" value="KRY82667.1"/>
    <property type="molecule type" value="Genomic_DNA"/>
</dbReference>
<protein>
    <submittedName>
        <fullName evidence="1">Uncharacterized protein</fullName>
    </submittedName>
</protein>
<evidence type="ECO:0000313" key="2">
    <source>
        <dbReference type="Proteomes" id="UP000055024"/>
    </source>
</evidence>
<dbReference type="Proteomes" id="UP000055024">
    <property type="component" value="Unassembled WGS sequence"/>
</dbReference>